<gene>
    <name evidence="3" type="ORF">QSP1433_LOCUS2780</name>
</gene>
<feature type="transmembrane region" description="Helical" evidence="1">
    <location>
        <begin position="162"/>
        <end position="182"/>
    </location>
</feature>
<protein>
    <recommendedName>
        <fullName evidence="2">YrhK domain-containing protein</fullName>
    </recommendedName>
</protein>
<name>A0A7S2RFA3_9STRA</name>
<accession>A0A7S2RFA3</accession>
<evidence type="ECO:0000259" key="2">
    <source>
        <dbReference type="Pfam" id="PF14145"/>
    </source>
</evidence>
<dbReference type="InterPro" id="IPR025424">
    <property type="entry name" value="YrhK_domain"/>
</dbReference>
<evidence type="ECO:0000313" key="3">
    <source>
        <dbReference type="EMBL" id="CAD9669328.1"/>
    </source>
</evidence>
<feature type="transmembrane region" description="Helical" evidence="1">
    <location>
        <begin position="27"/>
        <end position="49"/>
    </location>
</feature>
<keyword evidence="1" id="KW-0472">Membrane</keyword>
<reference evidence="3" key="1">
    <citation type="submission" date="2021-01" db="EMBL/GenBank/DDBJ databases">
        <authorList>
            <person name="Corre E."/>
            <person name="Pelletier E."/>
            <person name="Niang G."/>
            <person name="Scheremetjew M."/>
            <person name="Finn R."/>
            <person name="Kale V."/>
            <person name="Holt S."/>
            <person name="Cochrane G."/>
            <person name="Meng A."/>
            <person name="Brown T."/>
            <person name="Cohen L."/>
        </authorList>
    </citation>
    <scope>NUCLEOTIDE SEQUENCE</scope>
    <source>
        <strain evidence="3">NY070348D</strain>
    </source>
</reference>
<feature type="transmembrane region" description="Helical" evidence="1">
    <location>
        <begin position="55"/>
        <end position="72"/>
    </location>
</feature>
<dbReference type="Pfam" id="PF14145">
    <property type="entry name" value="YrhK"/>
    <property type="match status" value="2"/>
</dbReference>
<feature type="domain" description="YrhK" evidence="2">
    <location>
        <begin position="27"/>
        <end position="72"/>
    </location>
</feature>
<sequence>MPQHMVNRDRHFPTFCKLVGEENAEHFVTICNFIGGLLFIAGSICFFPFQSVNLFNPGCWLYFCGCVIYFFVGLNDLTEMIQARAHKKVGIYAYEVIAVSSNLSGTTLYLVGSIFFLSYVGMDLAGGWCFTVGSIALVGGSFMNLLHVYLLHNPQLLSLQNFCAVQQLLAAVFFLLPSIWYLPGNFPDQCRELPSGSRWVASWQAALYLVGSTLFTTTAMTNLFRSRLFIVFKRIQKDAYPVEADNSMVNT</sequence>
<evidence type="ECO:0000256" key="1">
    <source>
        <dbReference type="SAM" id="Phobius"/>
    </source>
</evidence>
<keyword evidence="1" id="KW-0812">Transmembrane</keyword>
<feature type="transmembrane region" description="Helical" evidence="1">
    <location>
        <begin position="125"/>
        <end position="150"/>
    </location>
</feature>
<keyword evidence="1" id="KW-1133">Transmembrane helix</keyword>
<feature type="transmembrane region" description="Helical" evidence="1">
    <location>
        <begin position="92"/>
        <end position="119"/>
    </location>
</feature>
<organism evidence="3">
    <name type="scientific">Mucochytrium quahogii</name>
    <dbReference type="NCBI Taxonomy" id="96639"/>
    <lineage>
        <taxon>Eukaryota</taxon>
        <taxon>Sar</taxon>
        <taxon>Stramenopiles</taxon>
        <taxon>Bigyra</taxon>
        <taxon>Labyrinthulomycetes</taxon>
        <taxon>Thraustochytrida</taxon>
        <taxon>Thraustochytriidae</taxon>
        <taxon>Mucochytrium</taxon>
    </lineage>
</organism>
<dbReference type="EMBL" id="HBHK01004637">
    <property type="protein sequence ID" value="CAD9669328.1"/>
    <property type="molecule type" value="Transcribed_RNA"/>
</dbReference>
<dbReference type="AlphaFoldDB" id="A0A7S2RFA3"/>
<feature type="transmembrane region" description="Helical" evidence="1">
    <location>
        <begin position="202"/>
        <end position="224"/>
    </location>
</feature>
<feature type="domain" description="YrhK" evidence="2">
    <location>
        <begin position="94"/>
        <end position="147"/>
    </location>
</feature>
<proteinExistence type="predicted"/>